<protein>
    <submittedName>
        <fullName evidence="1">Serine threonine-protein kinase</fullName>
    </submittedName>
</protein>
<dbReference type="EMBL" id="LRGB01025116">
    <property type="protein sequence ID" value="KZR96374.1"/>
    <property type="molecule type" value="Genomic_DNA"/>
</dbReference>
<accession>A0A162CZ19</accession>
<reference evidence="1 2" key="1">
    <citation type="submission" date="2016-03" db="EMBL/GenBank/DDBJ databases">
        <title>EvidentialGene: Evidence-directed Construction of Genes on Genomes.</title>
        <authorList>
            <person name="Gilbert D.G."/>
            <person name="Choi J.-H."/>
            <person name="Mockaitis K."/>
            <person name="Colbourne J."/>
            <person name="Pfrender M."/>
        </authorList>
    </citation>
    <scope>NUCLEOTIDE SEQUENCE [LARGE SCALE GENOMIC DNA]</scope>
    <source>
        <strain evidence="1 2">Xinb3</strain>
        <tissue evidence="1">Complete organism</tissue>
    </source>
</reference>
<sequence length="51" mass="6167">MQNINGELRKYYEDDLLRKMLEHDPKKRITSKEVVEQLESINNKVILYIMS</sequence>
<dbReference type="Proteomes" id="UP000076858">
    <property type="component" value="Unassembled WGS sequence"/>
</dbReference>
<keyword evidence="1" id="KW-0808">Transferase</keyword>
<name>A0A162CZ19_9CRUS</name>
<dbReference type="Gene3D" id="1.10.510.10">
    <property type="entry name" value="Transferase(Phosphotransferase) domain 1"/>
    <property type="match status" value="1"/>
</dbReference>
<organism evidence="1 2">
    <name type="scientific">Daphnia magna</name>
    <dbReference type="NCBI Taxonomy" id="35525"/>
    <lineage>
        <taxon>Eukaryota</taxon>
        <taxon>Metazoa</taxon>
        <taxon>Ecdysozoa</taxon>
        <taxon>Arthropoda</taxon>
        <taxon>Crustacea</taxon>
        <taxon>Branchiopoda</taxon>
        <taxon>Diplostraca</taxon>
        <taxon>Cladocera</taxon>
        <taxon>Anomopoda</taxon>
        <taxon>Daphniidae</taxon>
        <taxon>Daphnia</taxon>
    </lineage>
</organism>
<keyword evidence="2" id="KW-1185">Reference proteome</keyword>
<dbReference type="InterPro" id="IPR011009">
    <property type="entry name" value="Kinase-like_dom_sf"/>
</dbReference>
<dbReference type="AlphaFoldDB" id="A0A162CZ19"/>
<dbReference type="GO" id="GO:0016301">
    <property type="term" value="F:kinase activity"/>
    <property type="evidence" value="ECO:0007669"/>
    <property type="project" value="UniProtKB-KW"/>
</dbReference>
<evidence type="ECO:0000313" key="1">
    <source>
        <dbReference type="EMBL" id="KZR96374.1"/>
    </source>
</evidence>
<dbReference type="SUPFAM" id="SSF56112">
    <property type="entry name" value="Protein kinase-like (PK-like)"/>
    <property type="match status" value="1"/>
</dbReference>
<proteinExistence type="predicted"/>
<gene>
    <name evidence="1" type="ORF">APZ42_009318</name>
</gene>
<evidence type="ECO:0000313" key="2">
    <source>
        <dbReference type="Proteomes" id="UP000076858"/>
    </source>
</evidence>
<keyword evidence="1" id="KW-0418">Kinase</keyword>
<comment type="caution">
    <text evidence="1">The sequence shown here is derived from an EMBL/GenBank/DDBJ whole genome shotgun (WGS) entry which is preliminary data.</text>
</comment>